<organism evidence="2 7">
    <name type="scientific">Rotaria magnacalcarata</name>
    <dbReference type="NCBI Taxonomy" id="392030"/>
    <lineage>
        <taxon>Eukaryota</taxon>
        <taxon>Metazoa</taxon>
        <taxon>Spiralia</taxon>
        <taxon>Gnathifera</taxon>
        <taxon>Rotifera</taxon>
        <taxon>Eurotatoria</taxon>
        <taxon>Bdelloidea</taxon>
        <taxon>Philodinida</taxon>
        <taxon>Philodinidae</taxon>
        <taxon>Rotaria</taxon>
    </lineage>
</organism>
<feature type="compositionally biased region" description="Basic and acidic residues" evidence="1">
    <location>
        <begin position="191"/>
        <end position="208"/>
    </location>
</feature>
<feature type="region of interest" description="Disordered" evidence="1">
    <location>
        <begin position="536"/>
        <end position="593"/>
    </location>
</feature>
<feature type="compositionally biased region" description="Basic and acidic residues" evidence="1">
    <location>
        <begin position="540"/>
        <end position="549"/>
    </location>
</feature>
<evidence type="ECO:0000256" key="1">
    <source>
        <dbReference type="SAM" id="MobiDB-lite"/>
    </source>
</evidence>
<feature type="region of interest" description="Disordered" evidence="1">
    <location>
        <begin position="951"/>
        <end position="989"/>
    </location>
</feature>
<protein>
    <submittedName>
        <fullName evidence="2">Uncharacterized protein</fullName>
    </submittedName>
</protein>
<feature type="region of interest" description="Disordered" evidence="1">
    <location>
        <begin position="854"/>
        <end position="873"/>
    </location>
</feature>
<dbReference type="EMBL" id="CAJNRG010001133">
    <property type="protein sequence ID" value="CAF2027847.1"/>
    <property type="molecule type" value="Genomic_DNA"/>
</dbReference>
<dbReference type="Proteomes" id="UP000663866">
    <property type="component" value="Unassembled WGS sequence"/>
</dbReference>
<evidence type="ECO:0000313" key="7">
    <source>
        <dbReference type="Proteomes" id="UP000663887"/>
    </source>
</evidence>
<evidence type="ECO:0000313" key="3">
    <source>
        <dbReference type="EMBL" id="CAF2119979.1"/>
    </source>
</evidence>
<feature type="compositionally biased region" description="Polar residues" evidence="1">
    <location>
        <begin position="53"/>
        <end position="64"/>
    </location>
</feature>
<feature type="compositionally biased region" description="Polar residues" evidence="1">
    <location>
        <begin position="962"/>
        <end position="987"/>
    </location>
</feature>
<evidence type="ECO:0000313" key="6">
    <source>
        <dbReference type="Proteomes" id="UP000663866"/>
    </source>
</evidence>
<proteinExistence type="predicted"/>
<feature type="region of interest" description="Disordered" evidence="1">
    <location>
        <begin position="473"/>
        <end position="524"/>
    </location>
</feature>
<evidence type="ECO:0000313" key="5">
    <source>
        <dbReference type="EMBL" id="CAF4085385.1"/>
    </source>
</evidence>
<dbReference type="EMBL" id="CAJNRF010010379">
    <property type="protein sequence ID" value="CAF2119979.1"/>
    <property type="molecule type" value="Genomic_DNA"/>
</dbReference>
<feature type="region of interest" description="Disordered" evidence="1">
    <location>
        <begin position="33"/>
        <end position="70"/>
    </location>
</feature>
<feature type="region of interest" description="Disordered" evidence="1">
    <location>
        <begin position="420"/>
        <end position="439"/>
    </location>
</feature>
<feature type="region of interest" description="Disordered" evidence="1">
    <location>
        <begin position="109"/>
        <end position="139"/>
    </location>
</feature>
<feature type="compositionally biased region" description="Basic and acidic residues" evidence="1">
    <location>
        <begin position="951"/>
        <end position="961"/>
    </location>
</feature>
<dbReference type="EMBL" id="CAJOBF010003320">
    <property type="protein sequence ID" value="CAF4085385.1"/>
    <property type="molecule type" value="Genomic_DNA"/>
</dbReference>
<dbReference type="Proteomes" id="UP000663887">
    <property type="component" value="Unassembled WGS sequence"/>
</dbReference>
<keyword evidence="6" id="KW-1185">Reference proteome</keyword>
<comment type="caution">
    <text evidence="2">The sequence shown here is derived from an EMBL/GenBank/DDBJ whole genome shotgun (WGS) entry which is preliminary data.</text>
</comment>
<dbReference type="Proteomes" id="UP000663842">
    <property type="component" value="Unassembled WGS sequence"/>
</dbReference>
<feature type="compositionally biased region" description="Basic and acidic residues" evidence="1">
    <location>
        <begin position="473"/>
        <end position="486"/>
    </location>
</feature>
<feature type="region of interest" description="Disordered" evidence="1">
    <location>
        <begin position="169"/>
        <end position="208"/>
    </location>
</feature>
<dbReference type="Proteomes" id="UP000663856">
    <property type="component" value="Unassembled WGS sequence"/>
</dbReference>
<gene>
    <name evidence="4" type="ORF">OVN521_LOCUS3156</name>
    <name evidence="5" type="ORF">UXM345_LOCUS21336</name>
    <name evidence="3" type="ORF">WKI299_LOCUS24173</name>
    <name evidence="2" type="ORF">XDN619_LOCUS4729</name>
</gene>
<feature type="compositionally biased region" description="Polar residues" evidence="1">
    <location>
        <begin position="574"/>
        <end position="583"/>
    </location>
</feature>
<name>A0A816N293_9BILA</name>
<accession>A0A816N293</accession>
<feature type="region of interest" description="Disordered" evidence="1">
    <location>
        <begin position="739"/>
        <end position="764"/>
    </location>
</feature>
<sequence>MLTSPRSNGVDKFVPSHHLALITQPVLGARSRSRKKTNIIVETSTSTKEKLDSMTSNRRSSYNDSPPLMLPINRIDTSQYQKKTNVNSYHESSDSGLDLSLSTNSSVQFQQYSQQHFPTHRPLSALNEDSSPDDGYHDDHEQVSIDIVRLRCPPASFGRNRSMEDMISNNTREEQQQQQQQQQQYRSSSFSDERQQNLPLKDEKKLKRSSDGALLDLVDTLPESTDSYRRMHSIKHELLYPLNMQQHRSLNDLTNKTSSRAIRNDSNMPTIINNLSTAQTTVRKPNTSTLKPSRKKTKFNILMEPSVPLTSSRLTVYDEQINTMTATTSSSSNQTTPRSIRPLGQQQQQHIKSKATMQLSHYPNQEQIRAHVNRSVIDRQHATNLVAPTRRGVIQQIIPFDASPSKVNNLLLRHYVHQTQPTNTYHQSSNTQSSPSRQVKQTLRTLYNDETSDNNQEERKKQKEQINIKKLREYQEKKHLKQKDDFENNPPNEIHLRERRRIKNIQGSIPSKNTHKHENSQDTLEQSINQQHFIGATQRQQEKELSFEKNHRRNKIVKNRSSDENVNIDERQSMENIFSNTPRRQYEQKSDSQHRLSFTNEPNQHLITDRHEFVQSNNTTNKLQNTNFITRRQQQQQRNVNNIDDSIYINQTNRSNRNIGGKQQVHGVKPTVIYLRNKTQNNTTDKNLNRTNELNSQYGSDYLYGAQNKSLVTSQSRPSKVHFQSYENSAYLHPLIETQTNQNRRRNSNYENDEHAWQKPQTTSMSKIARVKPIIPKNTNITELKREREISQLSNMSKEDSTQYDDMKFNQKRIEKSSTGSFQTKSPISWSIVSEHHNDQEQYEVYEKSNNYPSELSISPSSHEEFTEHNGNTSSRTYCTMKIDHQQLLDGRYVIPSHSLHTPSVIDRSSHPSSCHTYPFTCTNDIENNNDTLIDVYSQLMKNTRHNSKEPDIYVLSDRDSTQNTIERQNSPSPLEIISSNKKTYSSPEKLIMSTEKEETASNYDSDDGWSDDSAELLYVDERYAREKKSITSSSHLSSEQSYHYQVQQQNVLLQ</sequence>
<dbReference type="AlphaFoldDB" id="A0A816N293"/>
<evidence type="ECO:0000313" key="4">
    <source>
        <dbReference type="EMBL" id="CAF3788355.1"/>
    </source>
</evidence>
<feature type="compositionally biased region" description="Basic and acidic residues" evidence="1">
    <location>
        <begin position="560"/>
        <end position="573"/>
    </location>
</feature>
<feature type="compositionally biased region" description="Basic and acidic residues" evidence="1">
    <location>
        <begin position="584"/>
        <end position="593"/>
    </location>
</feature>
<evidence type="ECO:0000313" key="2">
    <source>
        <dbReference type="EMBL" id="CAF2027847.1"/>
    </source>
</evidence>
<reference evidence="2" key="1">
    <citation type="submission" date="2021-02" db="EMBL/GenBank/DDBJ databases">
        <authorList>
            <person name="Nowell W R."/>
        </authorList>
    </citation>
    <scope>NUCLEOTIDE SEQUENCE</scope>
</reference>
<dbReference type="EMBL" id="CAJOBG010000265">
    <property type="protein sequence ID" value="CAF3788355.1"/>
    <property type="molecule type" value="Genomic_DNA"/>
</dbReference>